<evidence type="ECO:0000313" key="2">
    <source>
        <dbReference type="EMBL" id="TKR59468.1"/>
    </source>
</evidence>
<reference evidence="2 3" key="2">
    <citation type="journal article" date="2019" name="G3 (Bethesda)">
        <title>Hybrid Assembly of the Genome of the Entomopathogenic Nematode Steinernema carpocapsae Identifies the X-Chromosome.</title>
        <authorList>
            <person name="Serra L."/>
            <person name="Macchietto M."/>
            <person name="Macias-Munoz A."/>
            <person name="McGill C.J."/>
            <person name="Rodriguez I.M."/>
            <person name="Rodriguez B."/>
            <person name="Murad R."/>
            <person name="Mortazavi A."/>
        </authorList>
    </citation>
    <scope>NUCLEOTIDE SEQUENCE [LARGE SCALE GENOMIC DNA]</scope>
    <source>
        <strain evidence="2 3">ALL</strain>
    </source>
</reference>
<feature type="region of interest" description="Disordered" evidence="1">
    <location>
        <begin position="401"/>
        <end position="434"/>
    </location>
</feature>
<reference evidence="2 3" key="1">
    <citation type="journal article" date="2015" name="Genome Biol.">
        <title>Comparative genomics of Steinernema reveals deeply conserved gene regulatory networks.</title>
        <authorList>
            <person name="Dillman A.R."/>
            <person name="Macchietto M."/>
            <person name="Porter C.F."/>
            <person name="Rogers A."/>
            <person name="Williams B."/>
            <person name="Antoshechkin I."/>
            <person name="Lee M.M."/>
            <person name="Goodwin Z."/>
            <person name="Lu X."/>
            <person name="Lewis E.E."/>
            <person name="Goodrich-Blair H."/>
            <person name="Stock S.P."/>
            <person name="Adams B.J."/>
            <person name="Sternberg P.W."/>
            <person name="Mortazavi A."/>
        </authorList>
    </citation>
    <scope>NUCLEOTIDE SEQUENCE [LARGE SCALE GENOMIC DNA]</scope>
    <source>
        <strain evidence="2 3">ALL</strain>
    </source>
</reference>
<evidence type="ECO:0000313" key="3">
    <source>
        <dbReference type="Proteomes" id="UP000298663"/>
    </source>
</evidence>
<feature type="region of interest" description="Disordered" evidence="1">
    <location>
        <begin position="363"/>
        <end position="386"/>
    </location>
</feature>
<gene>
    <name evidence="2" type="ORF">L596_029132</name>
</gene>
<feature type="compositionally biased region" description="Basic and acidic residues" evidence="1">
    <location>
        <begin position="281"/>
        <end position="290"/>
    </location>
</feature>
<proteinExistence type="predicted"/>
<keyword evidence="3" id="KW-1185">Reference proteome</keyword>
<evidence type="ECO:0000256" key="1">
    <source>
        <dbReference type="SAM" id="MobiDB-lite"/>
    </source>
</evidence>
<protein>
    <submittedName>
        <fullName evidence="2">Uncharacterized protein</fullName>
    </submittedName>
</protein>
<dbReference type="Proteomes" id="UP000298663">
    <property type="component" value="Unassembled WGS sequence"/>
</dbReference>
<name>A0A4U5LTR0_STECR</name>
<dbReference type="OrthoDB" id="10625895at2759"/>
<feature type="compositionally biased region" description="Low complexity" evidence="1">
    <location>
        <begin position="509"/>
        <end position="522"/>
    </location>
</feature>
<comment type="caution">
    <text evidence="2">The sequence shown here is derived from an EMBL/GenBank/DDBJ whole genome shotgun (WGS) entry which is preliminary data.</text>
</comment>
<dbReference type="EMBL" id="AZBU02000012">
    <property type="protein sequence ID" value="TKR59468.1"/>
    <property type="molecule type" value="Genomic_DNA"/>
</dbReference>
<feature type="compositionally biased region" description="Polar residues" evidence="1">
    <location>
        <begin position="291"/>
        <end position="303"/>
    </location>
</feature>
<sequence length="558" mass="56704">MLRHRSVGDRSVLCALLTCSSPQKSVETTSSAAVASFGKIAALFFVLARSAAMDMETTSHRTASPFLTVAQIAVVNCSLELLNPDVCISPEGQFGNLDDDYRMKMMRMAVEHRDWQHALHDAAEEKLLQMVRDNEDFKWGTKGDAEPNLELKFNRFAVSPTTVKKNRWHALAPEESQNKCSDICEQLGIGITTPQSPVFRPKKKTSILRTMGSGGAMPGTPITMSTRSFDDNDSVPSGVDPDEPPMNETADGDGWITVSNREKSHSKSAGGFGRGFGKPSFAERRNDIETTPKSNNNGFSRTGFSKPPMGGFSSYNAFPKSAASPGGMSGFAKAPGGGGFSRPADSFGDGFAKRAPSFPAKDFGGNSAGGFSKPSGTRPTGFGGGFGGGFGANGGFGAGIGVNGGQPSASLQPPPQRFGGGLRPAQEATPAAGGFGPAAAGGFGSPAMGGFGASTAGGFGAPAAGGFATPTAGGFGPAAAGGFGAPAAGGFGTPTAGGFGPAAAGGFGAPAAGGFTAPTAGGSSKPGGADASAWDDWNSPGVAPNARHEQPSWDNWDQ</sequence>
<feature type="region of interest" description="Disordered" evidence="1">
    <location>
        <begin position="503"/>
        <end position="558"/>
    </location>
</feature>
<organism evidence="2 3">
    <name type="scientific">Steinernema carpocapsae</name>
    <name type="common">Entomopathogenic nematode</name>
    <dbReference type="NCBI Taxonomy" id="34508"/>
    <lineage>
        <taxon>Eukaryota</taxon>
        <taxon>Metazoa</taxon>
        <taxon>Ecdysozoa</taxon>
        <taxon>Nematoda</taxon>
        <taxon>Chromadorea</taxon>
        <taxon>Rhabditida</taxon>
        <taxon>Tylenchina</taxon>
        <taxon>Panagrolaimomorpha</taxon>
        <taxon>Strongyloidoidea</taxon>
        <taxon>Steinernematidae</taxon>
        <taxon>Steinernema</taxon>
    </lineage>
</organism>
<dbReference type="AlphaFoldDB" id="A0A4U5LTR0"/>
<feature type="region of interest" description="Disordered" evidence="1">
    <location>
        <begin position="209"/>
        <end position="252"/>
    </location>
</feature>
<feature type="region of interest" description="Disordered" evidence="1">
    <location>
        <begin position="264"/>
        <end position="305"/>
    </location>
</feature>
<accession>A0A4U5LTR0</accession>